<feature type="region of interest" description="Disordered" evidence="1">
    <location>
        <begin position="47"/>
        <end position="85"/>
    </location>
</feature>
<reference evidence="2" key="1">
    <citation type="submission" date="2016-04" db="EMBL/GenBank/DDBJ databases">
        <authorList>
            <person name="Nguyen H.D."/>
            <person name="Samba Siva P."/>
            <person name="Cullis J."/>
            <person name="Levesque C.A."/>
            <person name="Hambleton S."/>
        </authorList>
    </citation>
    <scope>NUCLEOTIDE SEQUENCE</scope>
    <source>
        <strain evidence="2">DAOMC 236416</strain>
    </source>
</reference>
<reference evidence="2" key="2">
    <citation type="journal article" date="2019" name="IMA Fungus">
        <title>Genome sequencing and comparison of five Tilletia species to identify candidate genes for the detection of regulated species infecting wheat.</title>
        <authorList>
            <person name="Nguyen H.D.T."/>
            <person name="Sultana T."/>
            <person name="Kesanakurti P."/>
            <person name="Hambleton S."/>
        </authorList>
    </citation>
    <scope>NUCLEOTIDE SEQUENCE</scope>
    <source>
        <strain evidence="2">DAOMC 236416</strain>
    </source>
</reference>
<proteinExistence type="predicted"/>
<feature type="compositionally biased region" description="Basic and acidic residues" evidence="1">
    <location>
        <begin position="58"/>
        <end position="75"/>
    </location>
</feature>
<dbReference type="EMBL" id="LWDF02000840">
    <property type="protein sequence ID" value="KAE8241877.1"/>
    <property type="molecule type" value="Genomic_DNA"/>
</dbReference>
<evidence type="ECO:0000313" key="3">
    <source>
        <dbReference type="Proteomes" id="UP000077521"/>
    </source>
</evidence>
<evidence type="ECO:0000313" key="2">
    <source>
        <dbReference type="EMBL" id="KAE8241877.1"/>
    </source>
</evidence>
<dbReference type="AlphaFoldDB" id="A0A8T8SM07"/>
<keyword evidence="3" id="KW-1185">Reference proteome</keyword>
<sequence length="85" mass="9159">MIICSVPESYAVEAIIARRQARMAALRARYEQEQALLALQAGVDGMCLANSSGPGHPDSPHQRRPEERNVVHDAPKVSPALPTAS</sequence>
<organism evidence="2 3">
    <name type="scientific">Tilletia indica</name>
    <dbReference type="NCBI Taxonomy" id="43049"/>
    <lineage>
        <taxon>Eukaryota</taxon>
        <taxon>Fungi</taxon>
        <taxon>Dikarya</taxon>
        <taxon>Basidiomycota</taxon>
        <taxon>Ustilaginomycotina</taxon>
        <taxon>Exobasidiomycetes</taxon>
        <taxon>Tilletiales</taxon>
        <taxon>Tilletiaceae</taxon>
        <taxon>Tilletia</taxon>
    </lineage>
</organism>
<accession>A0A8T8SM07</accession>
<protein>
    <submittedName>
        <fullName evidence="2">Uncharacterized protein</fullName>
    </submittedName>
</protein>
<evidence type="ECO:0000256" key="1">
    <source>
        <dbReference type="SAM" id="MobiDB-lite"/>
    </source>
</evidence>
<comment type="caution">
    <text evidence="2">The sequence shown here is derived from an EMBL/GenBank/DDBJ whole genome shotgun (WGS) entry which is preliminary data.</text>
</comment>
<dbReference type="Proteomes" id="UP000077521">
    <property type="component" value="Unassembled WGS sequence"/>
</dbReference>
<gene>
    <name evidence="2" type="ORF">A4X13_0g7222</name>
</gene>
<name>A0A8T8SM07_9BASI</name>